<evidence type="ECO:0000256" key="8">
    <source>
        <dbReference type="ARBA" id="ARBA00022884"/>
    </source>
</evidence>
<dbReference type="GO" id="GO:0005730">
    <property type="term" value="C:nucleolus"/>
    <property type="evidence" value="ECO:0007669"/>
    <property type="project" value="UniProtKB-SubCell"/>
</dbReference>
<keyword evidence="7" id="KW-0067">ATP-binding</keyword>
<dbReference type="Pfam" id="PF00271">
    <property type="entry name" value="Helicase_C"/>
    <property type="match status" value="1"/>
</dbReference>
<dbReference type="GO" id="GO:0003723">
    <property type="term" value="F:RNA binding"/>
    <property type="evidence" value="ECO:0007669"/>
    <property type="project" value="UniProtKB-KW"/>
</dbReference>
<evidence type="ECO:0000256" key="11">
    <source>
        <dbReference type="PROSITE-ProRule" id="PRU00552"/>
    </source>
</evidence>
<dbReference type="InParanoid" id="A0A448YFP2"/>
<dbReference type="Proteomes" id="UP000290900">
    <property type="component" value="Unassembled WGS sequence"/>
</dbReference>
<feature type="region of interest" description="Disordered" evidence="12">
    <location>
        <begin position="86"/>
        <end position="186"/>
    </location>
</feature>
<accession>A0A448YFP2</accession>
<feature type="compositionally biased region" description="Basic and acidic residues" evidence="12">
    <location>
        <begin position="160"/>
        <end position="173"/>
    </location>
</feature>
<dbReference type="GO" id="GO:0005524">
    <property type="term" value="F:ATP binding"/>
    <property type="evidence" value="ECO:0007669"/>
    <property type="project" value="UniProtKB-KW"/>
</dbReference>
<evidence type="ECO:0000256" key="10">
    <source>
        <dbReference type="ARBA" id="ARBA00047984"/>
    </source>
</evidence>
<dbReference type="CDD" id="cd18787">
    <property type="entry name" value="SF2_C_DEAD"/>
    <property type="match status" value="1"/>
</dbReference>
<dbReference type="AlphaFoldDB" id="A0A448YFP2"/>
<evidence type="ECO:0000256" key="7">
    <source>
        <dbReference type="ARBA" id="ARBA00022840"/>
    </source>
</evidence>
<evidence type="ECO:0000256" key="4">
    <source>
        <dbReference type="ARBA" id="ARBA00022741"/>
    </source>
</evidence>
<dbReference type="PANTHER" id="PTHR47959:SF1">
    <property type="entry name" value="ATP-DEPENDENT RNA HELICASE DBPA"/>
    <property type="match status" value="1"/>
</dbReference>
<keyword evidence="8" id="KW-0694">RNA-binding</keyword>
<gene>
    <name evidence="16" type="ORF">BRENAR_LOCUS476</name>
</gene>
<dbReference type="Pfam" id="PF00270">
    <property type="entry name" value="DEAD"/>
    <property type="match status" value="1"/>
</dbReference>
<dbReference type="SMART" id="SM00490">
    <property type="entry name" value="HELICc"/>
    <property type="match status" value="1"/>
</dbReference>
<feature type="domain" description="DEAD-box RNA helicase Q" evidence="15">
    <location>
        <begin position="220"/>
        <end position="248"/>
    </location>
</feature>
<evidence type="ECO:0000259" key="13">
    <source>
        <dbReference type="PROSITE" id="PS51192"/>
    </source>
</evidence>
<dbReference type="InterPro" id="IPR014014">
    <property type="entry name" value="RNA_helicase_DEAD_Q_motif"/>
</dbReference>
<organism evidence="16 17">
    <name type="scientific">Brettanomyces naardenensis</name>
    <name type="common">Yeast</name>
    <dbReference type="NCBI Taxonomy" id="13370"/>
    <lineage>
        <taxon>Eukaryota</taxon>
        <taxon>Fungi</taxon>
        <taxon>Dikarya</taxon>
        <taxon>Ascomycota</taxon>
        <taxon>Saccharomycotina</taxon>
        <taxon>Pichiomycetes</taxon>
        <taxon>Pichiales</taxon>
        <taxon>Pichiaceae</taxon>
        <taxon>Brettanomyces</taxon>
    </lineage>
</organism>
<dbReference type="SUPFAM" id="SSF52540">
    <property type="entry name" value="P-loop containing nucleoside triphosphate hydrolases"/>
    <property type="match status" value="1"/>
</dbReference>
<dbReference type="GO" id="GO:0006364">
    <property type="term" value="P:rRNA processing"/>
    <property type="evidence" value="ECO:0007669"/>
    <property type="project" value="UniProtKB-ARBA"/>
</dbReference>
<dbReference type="OrthoDB" id="4310724at2759"/>
<evidence type="ECO:0000256" key="2">
    <source>
        <dbReference type="ARBA" id="ARBA00012552"/>
    </source>
</evidence>
<dbReference type="CDD" id="cd17946">
    <property type="entry name" value="DEADc_DDX24"/>
    <property type="match status" value="1"/>
</dbReference>
<evidence type="ECO:0000259" key="14">
    <source>
        <dbReference type="PROSITE" id="PS51194"/>
    </source>
</evidence>
<protein>
    <recommendedName>
        <fullName evidence="2">RNA helicase</fullName>
        <ecNumber evidence="2">3.6.4.13</ecNumber>
    </recommendedName>
</protein>
<dbReference type="GO" id="GO:0005829">
    <property type="term" value="C:cytosol"/>
    <property type="evidence" value="ECO:0007669"/>
    <property type="project" value="TreeGrafter"/>
</dbReference>
<evidence type="ECO:0000256" key="9">
    <source>
        <dbReference type="ARBA" id="ARBA00023242"/>
    </source>
</evidence>
<dbReference type="InterPro" id="IPR000629">
    <property type="entry name" value="RNA-helicase_DEAD-box_CS"/>
</dbReference>
<evidence type="ECO:0000256" key="5">
    <source>
        <dbReference type="ARBA" id="ARBA00022801"/>
    </source>
</evidence>
<dbReference type="InterPro" id="IPR050079">
    <property type="entry name" value="DEAD_box_RNA_helicase"/>
</dbReference>
<feature type="compositionally biased region" description="Acidic residues" evidence="12">
    <location>
        <begin position="113"/>
        <end position="134"/>
    </location>
</feature>
<feature type="short sequence motif" description="Q motif" evidence="11">
    <location>
        <begin position="220"/>
        <end position="248"/>
    </location>
</feature>
<keyword evidence="3" id="KW-0690">Ribosome biogenesis</keyword>
<dbReference type="PROSITE" id="PS51195">
    <property type="entry name" value="Q_MOTIF"/>
    <property type="match status" value="1"/>
</dbReference>
<keyword evidence="5" id="KW-0378">Hydrolase</keyword>
<keyword evidence="6" id="KW-0347">Helicase</keyword>
<comment type="subcellular location">
    <subcellularLocation>
        <location evidence="1">Nucleus</location>
        <location evidence="1">Nucleolus</location>
    </subcellularLocation>
</comment>
<dbReference type="InterPro" id="IPR011545">
    <property type="entry name" value="DEAD/DEAH_box_helicase_dom"/>
</dbReference>
<keyword evidence="17" id="KW-1185">Reference proteome</keyword>
<dbReference type="InterPro" id="IPR027417">
    <property type="entry name" value="P-loop_NTPase"/>
</dbReference>
<comment type="catalytic activity">
    <reaction evidence="10">
        <text>ATP + H2O = ADP + phosphate + H(+)</text>
        <dbReference type="Rhea" id="RHEA:13065"/>
        <dbReference type="ChEBI" id="CHEBI:15377"/>
        <dbReference type="ChEBI" id="CHEBI:15378"/>
        <dbReference type="ChEBI" id="CHEBI:30616"/>
        <dbReference type="ChEBI" id="CHEBI:43474"/>
        <dbReference type="ChEBI" id="CHEBI:456216"/>
        <dbReference type="EC" id="3.6.4.13"/>
    </reaction>
</comment>
<dbReference type="InterPro" id="IPR014001">
    <property type="entry name" value="Helicase_ATP-bd"/>
</dbReference>
<dbReference type="EMBL" id="CAACVR010000001">
    <property type="protein sequence ID" value="VEU19740.1"/>
    <property type="molecule type" value="Genomic_DNA"/>
</dbReference>
<evidence type="ECO:0000313" key="16">
    <source>
        <dbReference type="EMBL" id="VEU19740.1"/>
    </source>
</evidence>
<dbReference type="EC" id="3.6.4.13" evidence="2"/>
<name>A0A448YFP2_BRENA</name>
<evidence type="ECO:0000256" key="6">
    <source>
        <dbReference type="ARBA" id="ARBA00022806"/>
    </source>
</evidence>
<dbReference type="STRING" id="13370.A0A448YFP2"/>
<keyword evidence="4" id="KW-0547">Nucleotide-binding</keyword>
<feature type="domain" description="Helicase C-terminal" evidence="14">
    <location>
        <begin position="505"/>
        <end position="661"/>
    </location>
</feature>
<keyword evidence="9" id="KW-0539">Nucleus</keyword>
<proteinExistence type="predicted"/>
<reference evidence="16 17" key="1">
    <citation type="submission" date="2018-12" db="EMBL/GenBank/DDBJ databases">
        <authorList>
            <person name="Tiukova I."/>
            <person name="Dainat J."/>
        </authorList>
    </citation>
    <scope>NUCLEOTIDE SEQUENCE [LARGE SCALE GENOMIC DNA]</scope>
</reference>
<dbReference type="PROSITE" id="PS51194">
    <property type="entry name" value="HELICASE_CTER"/>
    <property type="match status" value="1"/>
</dbReference>
<evidence type="ECO:0000313" key="17">
    <source>
        <dbReference type="Proteomes" id="UP000290900"/>
    </source>
</evidence>
<dbReference type="PANTHER" id="PTHR47959">
    <property type="entry name" value="ATP-DEPENDENT RNA HELICASE RHLE-RELATED"/>
    <property type="match status" value="1"/>
</dbReference>
<dbReference type="FunCoup" id="A0A448YFP2">
    <property type="interactions" value="970"/>
</dbReference>
<feature type="compositionally biased region" description="Basic and acidic residues" evidence="12">
    <location>
        <begin position="86"/>
        <end position="103"/>
    </location>
</feature>
<evidence type="ECO:0000256" key="12">
    <source>
        <dbReference type="SAM" id="MobiDB-lite"/>
    </source>
</evidence>
<evidence type="ECO:0000256" key="1">
    <source>
        <dbReference type="ARBA" id="ARBA00004604"/>
    </source>
</evidence>
<dbReference type="GO" id="GO:0016787">
    <property type="term" value="F:hydrolase activity"/>
    <property type="evidence" value="ECO:0007669"/>
    <property type="project" value="UniProtKB-KW"/>
</dbReference>
<evidence type="ECO:0000256" key="3">
    <source>
        <dbReference type="ARBA" id="ARBA00022517"/>
    </source>
</evidence>
<dbReference type="GO" id="GO:0003724">
    <property type="term" value="F:RNA helicase activity"/>
    <property type="evidence" value="ECO:0007669"/>
    <property type="project" value="UniProtKB-EC"/>
</dbReference>
<dbReference type="PROSITE" id="PS00039">
    <property type="entry name" value="DEAD_ATP_HELICASE"/>
    <property type="match status" value="1"/>
</dbReference>
<sequence>MTSKSVKRAVLKRAKQLRSKGSSCKNEADGDRKVITTSSDQLKWKPVGIPETLDDYEGFYGLEEIDGVDVKVVNGQLHYIVSDETRLADEKERKAAKAAEKSILEGNFMVEQSEGEDAEDGEEGEDEEVVEESADGAGDSLQEGASEQPEQLSEEASIDELERADFNADEKDIPQIPGEQKQDTMLERKTNSENALCENAFTKLKGITLEELPTDEVDLPKWKDIPISSYILNALSKLNFTEPTAIQKETIPTAMEGSDVIGKAMTGSGKTLAYGIPILEKAIADDDQGLNHPTGLIFAPTRELAAQVAKHLKLMVKYSPLSDKSVVSLTGGLSIQKQERLISYNPRVIVATPGRCLELLEKSTSVATQLASTDILVFDEADRLVEDGHFDELEKILDILRNNRAAGNAVTHRWQSLVFSATFNADLFGKLAKQKRPEHNGKRRFDDDDDAAAKEAERRQVLDLLGKKLRLRGKPAYIDVNPTDFVADRITEALIPCSPMDRDLMLYYFLSIFPGNTLVFANSIDCVKRLKPMLNSLRIPTVSLHSSMIQKQRLRSLERFQLSCKQAAKENRSSVLIASDVAARGLDIPGIQHVVHYHLPRTADTYIHRSGRTARAGREGVSIVLCSPQEASGPLHKLRKLVSNKKEQSLDDLKMLPIDTDIVGQLKERLEIASKLAKADIATKDASQEQKWLEKAADDLGLEGWDEIGEDDYLKRDKKRLQGKQLDRRSKNALKGELKSLLSRPIRKGRNSYLTNGLSNIAELLLKKEGSGNQDVMSYLQKDALSVLNSGKKRKVDSSSAQK</sequence>
<feature type="domain" description="Helicase ATP-binding" evidence="13">
    <location>
        <begin position="251"/>
        <end position="441"/>
    </location>
</feature>
<dbReference type="Gene3D" id="3.40.50.300">
    <property type="entry name" value="P-loop containing nucleotide triphosphate hydrolases"/>
    <property type="match status" value="2"/>
</dbReference>
<dbReference type="SMART" id="SM00487">
    <property type="entry name" value="DEXDc"/>
    <property type="match status" value="1"/>
</dbReference>
<dbReference type="PROSITE" id="PS51192">
    <property type="entry name" value="HELICASE_ATP_BIND_1"/>
    <property type="match status" value="1"/>
</dbReference>
<evidence type="ECO:0000259" key="15">
    <source>
        <dbReference type="PROSITE" id="PS51195"/>
    </source>
</evidence>
<dbReference type="InterPro" id="IPR001650">
    <property type="entry name" value="Helicase_C-like"/>
</dbReference>